<sequence length="865" mass="99053">MESARLRTPQRAASLQRLDPPSLVGSPPQLDVARQSGFFAYNPEKEPIKAYLRLRPKTEHGASHEKHDSLMESMSQPYLQVVDDHEIAMMPPADSNAYRTRNRAPERYRFTKIFTDRYRQQPFFASTTLPLIKDVLSGENALVFAYGVTNSGKTHSIMGHPSDPGILPRTLDVVFNSIQDFIGDSKATDPWQSAHIPIDRDTTAVQIDQGFEYNIWVSYAEIYTERIYDLLVPPDRHQKRKPLSLKYEFRSGHKYISGLKEVKVQSIEEAYTLLLQGQRHRAVYSTLMNHASSRSHSIFTIRIVRLPIVENDYVIDDPSFAMVSKMTIVDLAGSERYRNTFNTGIRLKEAGNVNKSLMVLGQCMETLRLNQLKASLGKRPAIVPFRHSKLTELFKSSFEGDGKAVMIVNVNSFDTGFDENSHVMKFAAVAKDVATWRRIHPKLDMQHASANASKRRRAISSQQSQGNRSSTPTFVVIPLHLFFFFSLVGLDTMTEDEQADDRLTEDEDEDEELEDPFVDNLIAQWADLRDKWIDAETRCASMEAEVRQQVAKETAHELRQMEDLYMSTISRREMLTIELERMKTRLADNDITKQSLLDKQLMLDLKREREQQQPDTVDAMDEDLPEQEQSPSLLLNDAPADDVAVPMSQTSSAPGISATEKFEQFLDLRKRLRRAVFKNEQYDVEANNIMSQIEQFEDVTFDLVKETNMGKLLKLISQHSFMDDPSALKQRATGLLKKYIQCSIATLAPERTTSNKRDSVVHVSVDAGKEEELISDMRDALDSLQDENTRLKHKLKTMEYNQRRLAQAFDNRVANHLATDSLKARTRKRRPHFYHFFFNFFCIGKRRGTRYGNDVLIRSVGTIVG</sequence>
<dbReference type="GO" id="GO:0016887">
    <property type="term" value="F:ATP hydrolysis activity"/>
    <property type="evidence" value="ECO:0007669"/>
    <property type="project" value="TreeGrafter"/>
</dbReference>
<dbReference type="PROSITE" id="PS00411">
    <property type="entry name" value="KINESIN_MOTOR_1"/>
    <property type="match status" value="1"/>
</dbReference>
<dbReference type="PANTHER" id="PTHR24115">
    <property type="entry name" value="KINESIN-RELATED"/>
    <property type="match status" value="1"/>
</dbReference>
<feature type="region of interest" description="Disordered" evidence="8">
    <location>
        <begin position="446"/>
        <end position="470"/>
    </location>
</feature>
<dbReference type="Gene3D" id="3.40.850.10">
    <property type="entry name" value="Kinesin motor domain"/>
    <property type="match status" value="1"/>
</dbReference>
<evidence type="ECO:0000256" key="6">
    <source>
        <dbReference type="RuleBase" id="RU000394"/>
    </source>
</evidence>
<feature type="region of interest" description="Disordered" evidence="8">
    <location>
        <begin position="607"/>
        <end position="629"/>
    </location>
</feature>
<dbReference type="PROSITE" id="PS50067">
    <property type="entry name" value="KINESIN_MOTOR_2"/>
    <property type="match status" value="1"/>
</dbReference>
<keyword evidence="4 5" id="KW-0505">Motor protein</keyword>
<keyword evidence="3 5" id="KW-0067">ATP-binding</keyword>
<dbReference type="InterPro" id="IPR019821">
    <property type="entry name" value="Kinesin_motor_CS"/>
</dbReference>
<evidence type="ECO:0000259" key="9">
    <source>
        <dbReference type="PROSITE" id="PS50067"/>
    </source>
</evidence>
<dbReference type="SMART" id="SM00129">
    <property type="entry name" value="KISc"/>
    <property type="match status" value="1"/>
</dbReference>
<feature type="coiled-coil region" evidence="7">
    <location>
        <begin position="767"/>
        <end position="801"/>
    </location>
</feature>
<dbReference type="InterPro" id="IPR001752">
    <property type="entry name" value="Kinesin_motor_dom"/>
</dbReference>
<dbReference type="PRINTS" id="PR00380">
    <property type="entry name" value="KINESINHEAVY"/>
</dbReference>
<organism evidence="10 11">
    <name type="scientific">Hesseltinella vesiculosa</name>
    <dbReference type="NCBI Taxonomy" id="101127"/>
    <lineage>
        <taxon>Eukaryota</taxon>
        <taxon>Fungi</taxon>
        <taxon>Fungi incertae sedis</taxon>
        <taxon>Mucoromycota</taxon>
        <taxon>Mucoromycotina</taxon>
        <taxon>Mucoromycetes</taxon>
        <taxon>Mucorales</taxon>
        <taxon>Cunninghamellaceae</taxon>
        <taxon>Hesseltinella</taxon>
    </lineage>
</organism>
<gene>
    <name evidence="10" type="ORF">DM01DRAFT_1323956</name>
</gene>
<comment type="caution">
    <text evidence="10">The sequence shown here is derived from an EMBL/GenBank/DDBJ whole genome shotgun (WGS) entry which is preliminary data.</text>
</comment>
<dbReference type="PANTHER" id="PTHR24115:SF1008">
    <property type="entry name" value="KINESIN-LIKE PROTEIN SUBITO"/>
    <property type="match status" value="1"/>
</dbReference>
<feature type="domain" description="Kinesin motor" evidence="9">
    <location>
        <begin position="47"/>
        <end position="433"/>
    </location>
</feature>
<dbReference type="GO" id="GO:0008017">
    <property type="term" value="F:microtubule binding"/>
    <property type="evidence" value="ECO:0007669"/>
    <property type="project" value="InterPro"/>
</dbReference>
<dbReference type="GO" id="GO:0007018">
    <property type="term" value="P:microtubule-based movement"/>
    <property type="evidence" value="ECO:0007669"/>
    <property type="project" value="InterPro"/>
</dbReference>
<protein>
    <recommendedName>
        <fullName evidence="6">Kinesin-like protein</fullName>
    </recommendedName>
</protein>
<dbReference type="OrthoDB" id="123929at2759"/>
<evidence type="ECO:0000256" key="4">
    <source>
        <dbReference type="ARBA" id="ARBA00023175"/>
    </source>
</evidence>
<dbReference type="GO" id="GO:0003777">
    <property type="term" value="F:microtubule motor activity"/>
    <property type="evidence" value="ECO:0007669"/>
    <property type="project" value="InterPro"/>
</dbReference>
<feature type="binding site" evidence="5">
    <location>
        <begin position="147"/>
        <end position="154"/>
    </location>
    <ligand>
        <name>ATP</name>
        <dbReference type="ChEBI" id="CHEBI:30616"/>
    </ligand>
</feature>
<dbReference type="Pfam" id="PF00225">
    <property type="entry name" value="Kinesin"/>
    <property type="match status" value="1"/>
</dbReference>
<dbReference type="Proteomes" id="UP000242146">
    <property type="component" value="Unassembled WGS sequence"/>
</dbReference>
<name>A0A1X2GET3_9FUNG</name>
<dbReference type="GO" id="GO:0005524">
    <property type="term" value="F:ATP binding"/>
    <property type="evidence" value="ECO:0007669"/>
    <property type="project" value="UniProtKB-UniRule"/>
</dbReference>
<proteinExistence type="inferred from homology"/>
<evidence type="ECO:0000313" key="11">
    <source>
        <dbReference type="Proteomes" id="UP000242146"/>
    </source>
</evidence>
<comment type="similarity">
    <text evidence="5 6">Belongs to the TRAFAC class myosin-kinesin ATPase superfamily. Kinesin family.</text>
</comment>
<feature type="region of interest" description="Disordered" evidence="8">
    <location>
        <begin position="1"/>
        <end position="27"/>
    </location>
</feature>
<dbReference type="InterPro" id="IPR027640">
    <property type="entry name" value="Kinesin-like_fam"/>
</dbReference>
<evidence type="ECO:0000256" key="1">
    <source>
        <dbReference type="ARBA" id="ARBA00022701"/>
    </source>
</evidence>
<accession>A0A1X2GET3</accession>
<dbReference type="SUPFAM" id="SSF52540">
    <property type="entry name" value="P-loop containing nucleoside triphosphate hydrolases"/>
    <property type="match status" value="1"/>
</dbReference>
<evidence type="ECO:0000256" key="3">
    <source>
        <dbReference type="ARBA" id="ARBA00022840"/>
    </source>
</evidence>
<reference evidence="10 11" key="1">
    <citation type="submission" date="2016-07" db="EMBL/GenBank/DDBJ databases">
        <title>Pervasive Adenine N6-methylation of Active Genes in Fungi.</title>
        <authorList>
            <consortium name="DOE Joint Genome Institute"/>
            <person name="Mondo S.J."/>
            <person name="Dannebaum R.O."/>
            <person name="Kuo R.C."/>
            <person name="Labutti K."/>
            <person name="Haridas S."/>
            <person name="Kuo A."/>
            <person name="Salamov A."/>
            <person name="Ahrendt S.R."/>
            <person name="Lipzen A."/>
            <person name="Sullivan W."/>
            <person name="Andreopoulos W.B."/>
            <person name="Clum A."/>
            <person name="Lindquist E."/>
            <person name="Daum C."/>
            <person name="Ramamoorthy G.K."/>
            <person name="Gryganskyi A."/>
            <person name="Culley D."/>
            <person name="Magnuson J.K."/>
            <person name="James T.Y."/>
            <person name="O'Malley M.A."/>
            <person name="Stajich J.E."/>
            <person name="Spatafora J.W."/>
            <person name="Visel A."/>
            <person name="Grigoriev I.V."/>
        </authorList>
    </citation>
    <scope>NUCLEOTIDE SEQUENCE [LARGE SCALE GENOMIC DNA]</scope>
    <source>
        <strain evidence="10 11">NRRL 3301</strain>
    </source>
</reference>
<dbReference type="EMBL" id="MCGT01000019">
    <property type="protein sequence ID" value="ORX52039.1"/>
    <property type="molecule type" value="Genomic_DNA"/>
</dbReference>
<evidence type="ECO:0000313" key="10">
    <source>
        <dbReference type="EMBL" id="ORX52039.1"/>
    </source>
</evidence>
<evidence type="ECO:0000256" key="7">
    <source>
        <dbReference type="SAM" id="Coils"/>
    </source>
</evidence>
<dbReference type="InterPro" id="IPR036961">
    <property type="entry name" value="Kinesin_motor_dom_sf"/>
</dbReference>
<evidence type="ECO:0000256" key="2">
    <source>
        <dbReference type="ARBA" id="ARBA00022741"/>
    </source>
</evidence>
<evidence type="ECO:0000256" key="5">
    <source>
        <dbReference type="PROSITE-ProRule" id="PRU00283"/>
    </source>
</evidence>
<dbReference type="STRING" id="101127.A0A1X2GET3"/>
<dbReference type="GO" id="GO:0005634">
    <property type="term" value="C:nucleus"/>
    <property type="evidence" value="ECO:0007669"/>
    <property type="project" value="TreeGrafter"/>
</dbReference>
<evidence type="ECO:0000256" key="8">
    <source>
        <dbReference type="SAM" id="MobiDB-lite"/>
    </source>
</evidence>
<keyword evidence="2 5" id="KW-0547">Nucleotide-binding</keyword>
<dbReference type="AlphaFoldDB" id="A0A1X2GET3"/>
<dbReference type="InterPro" id="IPR027417">
    <property type="entry name" value="P-loop_NTPase"/>
</dbReference>
<keyword evidence="11" id="KW-1185">Reference proteome</keyword>
<keyword evidence="7" id="KW-0175">Coiled coil</keyword>
<feature type="compositionally biased region" description="Polar residues" evidence="8">
    <location>
        <begin position="459"/>
        <end position="470"/>
    </location>
</feature>
<keyword evidence="1 6" id="KW-0493">Microtubule</keyword>
<dbReference type="GO" id="GO:0005874">
    <property type="term" value="C:microtubule"/>
    <property type="evidence" value="ECO:0007669"/>
    <property type="project" value="UniProtKB-KW"/>
</dbReference>
<dbReference type="GO" id="GO:0005871">
    <property type="term" value="C:kinesin complex"/>
    <property type="evidence" value="ECO:0007669"/>
    <property type="project" value="TreeGrafter"/>
</dbReference>